<sequence>MAKDVASENMVLRTVYLPKALDKQLRAIAFEVELSKGELMRVLIAEAMQRRASKGEAAFERADAQPTSMKSAAKTPVKAKSVAPPATPAPPPSPPAPPPAPEPAVEAPPAKAAKPRAPKPAPEPKAAPETQQSSIFDFL</sequence>
<evidence type="ECO:0008006" key="3">
    <source>
        <dbReference type="Google" id="ProtNLM"/>
    </source>
</evidence>
<evidence type="ECO:0000256" key="1">
    <source>
        <dbReference type="SAM" id="MobiDB-lite"/>
    </source>
</evidence>
<gene>
    <name evidence="2" type="ORF">ABOZ73_00525</name>
</gene>
<protein>
    <recommendedName>
        <fullName evidence="3">Ribbon-helix-helix protein CopG domain-containing protein</fullName>
    </recommendedName>
</protein>
<dbReference type="AlphaFoldDB" id="A0AB39KTA9"/>
<evidence type="ECO:0000313" key="2">
    <source>
        <dbReference type="EMBL" id="XDO96950.1"/>
    </source>
</evidence>
<reference evidence="2" key="1">
    <citation type="submission" date="2024-06" db="EMBL/GenBank/DDBJ databases">
        <title>Caulobacter inopinatus, sp. nov.</title>
        <authorList>
            <person name="Donachie S.P."/>
        </authorList>
    </citation>
    <scope>NUCLEOTIDE SEQUENCE</scope>
    <source>
        <strain evidence="2">73W</strain>
    </source>
</reference>
<accession>A0AB39KTA9</accession>
<feature type="compositionally biased region" description="Pro residues" evidence="1">
    <location>
        <begin position="85"/>
        <end position="102"/>
    </location>
</feature>
<feature type="compositionally biased region" description="Low complexity" evidence="1">
    <location>
        <begin position="70"/>
        <end position="84"/>
    </location>
</feature>
<feature type="compositionally biased region" description="Basic and acidic residues" evidence="1">
    <location>
        <begin position="53"/>
        <end position="63"/>
    </location>
</feature>
<organism evidence="2">
    <name type="scientific">Caulobacter sp. 73W</name>
    <dbReference type="NCBI Taxonomy" id="3161137"/>
    <lineage>
        <taxon>Bacteria</taxon>
        <taxon>Pseudomonadati</taxon>
        <taxon>Pseudomonadota</taxon>
        <taxon>Alphaproteobacteria</taxon>
        <taxon>Caulobacterales</taxon>
        <taxon>Caulobacteraceae</taxon>
        <taxon>Caulobacter</taxon>
    </lineage>
</organism>
<dbReference type="RefSeq" id="WP_369059857.1">
    <property type="nucleotide sequence ID" value="NZ_CP158375.1"/>
</dbReference>
<feature type="region of interest" description="Disordered" evidence="1">
    <location>
        <begin position="50"/>
        <end position="139"/>
    </location>
</feature>
<proteinExistence type="predicted"/>
<name>A0AB39KTA9_9CAUL</name>
<dbReference type="EMBL" id="CP158375">
    <property type="protein sequence ID" value="XDO96950.1"/>
    <property type="molecule type" value="Genomic_DNA"/>
</dbReference>
<feature type="compositionally biased region" description="Low complexity" evidence="1">
    <location>
        <begin position="103"/>
        <end position="112"/>
    </location>
</feature>